<reference evidence="5 6" key="1">
    <citation type="journal article" date="2015" name="Int. J. Syst. Evol. Microbiol.">
        <title>Youhaiella tibetensis gen. nov., sp. nov., isolated from subsurface sediment.</title>
        <authorList>
            <person name="Wang Y.X."/>
            <person name="Huang F.Q."/>
            <person name="Nogi Y."/>
            <person name="Pang S.J."/>
            <person name="Wang P.K."/>
            <person name="Lv J."/>
        </authorList>
    </citation>
    <scope>NUCLEOTIDE SEQUENCE [LARGE SCALE GENOMIC DNA]</scope>
    <source>
        <strain evidence="6">fig4</strain>
    </source>
</reference>
<dbReference type="InterPro" id="IPR006913">
    <property type="entry name" value="CENP-V/GFA"/>
</dbReference>
<keyword evidence="4" id="KW-0456">Lyase</keyword>
<accession>A0A5B9DQ57</accession>
<proteinExistence type="inferred from homology"/>
<dbReference type="InterPro" id="IPR011057">
    <property type="entry name" value="Mss4-like_sf"/>
</dbReference>
<dbReference type="PANTHER" id="PTHR33337">
    <property type="entry name" value="GFA DOMAIN-CONTAINING PROTEIN"/>
    <property type="match status" value="1"/>
</dbReference>
<dbReference type="Pfam" id="PF04828">
    <property type="entry name" value="GFA"/>
    <property type="match status" value="1"/>
</dbReference>
<dbReference type="PROSITE" id="PS51891">
    <property type="entry name" value="CENP_V_GFA"/>
    <property type="match status" value="1"/>
</dbReference>
<dbReference type="Gene3D" id="3.90.1590.10">
    <property type="entry name" value="glutathione-dependent formaldehyde- activating enzyme (gfa)"/>
    <property type="match status" value="1"/>
</dbReference>
<organism evidence="5 6">
    <name type="scientific">Paradevosia tibetensis</name>
    <dbReference type="NCBI Taxonomy" id="1447062"/>
    <lineage>
        <taxon>Bacteria</taxon>
        <taxon>Pseudomonadati</taxon>
        <taxon>Pseudomonadota</taxon>
        <taxon>Alphaproteobacteria</taxon>
        <taxon>Hyphomicrobiales</taxon>
        <taxon>Devosiaceae</taxon>
        <taxon>Paradevosia</taxon>
    </lineage>
</organism>
<dbReference type="Proteomes" id="UP000321062">
    <property type="component" value="Chromosome"/>
</dbReference>
<dbReference type="EMBL" id="CP041690">
    <property type="protein sequence ID" value="QEE21216.1"/>
    <property type="molecule type" value="Genomic_DNA"/>
</dbReference>
<evidence type="ECO:0000256" key="2">
    <source>
        <dbReference type="ARBA" id="ARBA00022723"/>
    </source>
</evidence>
<comment type="similarity">
    <text evidence="1">Belongs to the Gfa family.</text>
</comment>
<evidence type="ECO:0000256" key="3">
    <source>
        <dbReference type="ARBA" id="ARBA00022833"/>
    </source>
</evidence>
<evidence type="ECO:0000256" key="4">
    <source>
        <dbReference type="ARBA" id="ARBA00023239"/>
    </source>
</evidence>
<dbReference type="SUPFAM" id="SSF51316">
    <property type="entry name" value="Mss4-like"/>
    <property type="match status" value="1"/>
</dbReference>
<dbReference type="OrthoDB" id="9807246at2"/>
<keyword evidence="2" id="KW-0479">Metal-binding</keyword>
<dbReference type="AlphaFoldDB" id="A0A5B9DQ57"/>
<dbReference type="GO" id="GO:0016846">
    <property type="term" value="F:carbon-sulfur lyase activity"/>
    <property type="evidence" value="ECO:0007669"/>
    <property type="project" value="InterPro"/>
</dbReference>
<dbReference type="GO" id="GO:0046872">
    <property type="term" value="F:metal ion binding"/>
    <property type="evidence" value="ECO:0007669"/>
    <property type="project" value="UniProtKB-KW"/>
</dbReference>
<keyword evidence="6" id="KW-1185">Reference proteome</keyword>
<evidence type="ECO:0000256" key="1">
    <source>
        <dbReference type="ARBA" id="ARBA00005495"/>
    </source>
</evidence>
<dbReference type="KEGG" id="yti:FNA67_13960"/>
<protein>
    <submittedName>
        <fullName evidence="5">GFA family protein</fullName>
    </submittedName>
</protein>
<evidence type="ECO:0000313" key="5">
    <source>
        <dbReference type="EMBL" id="QEE21216.1"/>
    </source>
</evidence>
<keyword evidence="3" id="KW-0862">Zinc</keyword>
<dbReference type="PANTHER" id="PTHR33337:SF40">
    <property type="entry name" value="CENP-V_GFA DOMAIN-CONTAINING PROTEIN-RELATED"/>
    <property type="match status" value="1"/>
</dbReference>
<name>A0A5B9DQ57_9HYPH</name>
<evidence type="ECO:0000313" key="6">
    <source>
        <dbReference type="Proteomes" id="UP000321062"/>
    </source>
</evidence>
<gene>
    <name evidence="5" type="ORF">FNA67_13960</name>
</gene>
<sequence length="177" mass="18599">MGNIRIGGNLSVVSRAGRNCKFAWPVPASGMSKAPKPSVDLSARCACGAVAVRVHGPIFAMLMCSCLDCQKATGTGHATVALAAPSDVTITGPVSSFERPADSGALFTRSFCPHCGTPIAGRSSRAPDAIMLPVGLFGADTGWFAPNQLIFARSHHQWDAIAPDLPRYVRYRDSGEI</sequence>